<dbReference type="GO" id="GO:0007162">
    <property type="term" value="P:negative regulation of cell adhesion"/>
    <property type="evidence" value="ECO:0007669"/>
    <property type="project" value="TreeGrafter"/>
</dbReference>
<proteinExistence type="predicted"/>
<sequence length="1265" mass="142027">MPHLLLWLVSLLTTTYSSQFNTSLRNLGLNKDSHFNAAYGSRIEVSPAESASCEQGTHCVTPWWFHDVSGSSNSTEDFDSLATRNRLNSRCSRLEVKCNHTCPSLQYSTPEPQSIAFDTVQCHTDGSRYFTATKDMKYPLLISTNDSCSSFTFISEFSRAAGWNFIFELDLHHMRKLNIGQLLLLEGKLVSKQGARSTDETFLWTVDQKEGQLYLSLKWLMFEQFNTAPQTLYRSEETLVGDSVTVHLFLKHVTKAPGSTCFYVNGVRAACLPNISLYDKAIAFVSLNGQNNFGLRTISGSIRDIQLYRMGLSSAIISEREIQTVYLRSIGATLSDSNYVDCLCQHVDYPSMERAEWLDFGAHSNAYTNYCYRDISNRTNRIPRVNEHEHRVYNVIDNDLHTMWMSMTGLDNINITFTFPRQVIIKGLILALSALPSSIKVWRVSGGRLLGQISLSCGAGAMNCVTWGDITSTALPPGLLSLPEFPTLEWMLSQPTQADKIVLQFQGYQSSNVFLINEILVAATCLCSPESTCKVNHQATASTAFSNHKCICPDRLSGTYCNECADGYFTPAATGSLLRSNMCEPCTCDSKGTCQISANGCEPKTVSLCNSKGQCLCRFGNSSKIDRSNYKCEAVLRSITPEYGPASGGTEVTITGSYIIAYNTVIMTSTTHPAKVYTRKATPNKSTTDGLEQIVFVTPVSQGTEDKFTIRLAGGVPENSTLLMFSYRPDPVVTFVRPRNINVEGGLEVKVQGDNFDSVAHICLLTHLHCLASGKYYKTISSSCQGNETFLSCVTPELTEELPSIECVRTQRLRRRTDNVLRTDYSEIYAVLGLQFDGLQDYQRLNTSFKTKIFPNPAIRRLTKAERSLTEDEILLEIFGYGLVDCCRADDYSVTVGNEECVIENLTNSRIICKLPESFHSAEHNSTFSLTIFLGENTTLYSDVITKQKVGSIWEDKELVTTLSVSITVTIAVTIIITITVICVYHTQSSTEKVFEAVEAKQVYQIKEKQRSDNLPATSSHFPAHLAGLTVKVNHQKEPIITRQQDLLSRPQTLPPRSRQSYQRSHRQRYYPGMDNIQYVDVDDIQYVDKGENIQYMDPLHDIPYYNTTDNVNYVYADTAGNILEDLQYADTATDIQYMDRVGDIQYADTTDDIQYMNTAKDAYYLNTNEHVGRYADTVDGNPYVDTTFNRNTINTIDDVHYTGNIGDVQYAHTMGNIQYLGVQRNGLYRYAKNTGRSPYEYDTDLSDYDEELMRLNSMSCVEYI</sequence>
<dbReference type="Gene3D" id="2.60.40.10">
    <property type="entry name" value="Immunoglobulins"/>
    <property type="match status" value="1"/>
</dbReference>
<dbReference type="Pfam" id="PF01833">
    <property type="entry name" value="TIG"/>
    <property type="match status" value="1"/>
</dbReference>
<dbReference type="GO" id="GO:0017154">
    <property type="term" value="F:semaphorin receptor activity"/>
    <property type="evidence" value="ECO:0007669"/>
    <property type="project" value="InterPro"/>
</dbReference>
<dbReference type="InterPro" id="IPR013783">
    <property type="entry name" value="Ig-like_fold"/>
</dbReference>
<keyword evidence="4" id="KW-1185">Reference proteome</keyword>
<keyword evidence="1" id="KW-0732">Signal</keyword>
<dbReference type="GO" id="GO:0005886">
    <property type="term" value="C:plasma membrane"/>
    <property type="evidence" value="ECO:0007669"/>
    <property type="project" value="TreeGrafter"/>
</dbReference>
<dbReference type="GO" id="GO:0030334">
    <property type="term" value="P:regulation of cell migration"/>
    <property type="evidence" value="ECO:0007669"/>
    <property type="project" value="TreeGrafter"/>
</dbReference>
<dbReference type="AlphaFoldDB" id="A0A7J7JH78"/>
<dbReference type="PROSITE" id="PS01248">
    <property type="entry name" value="EGF_LAM_1"/>
    <property type="match status" value="1"/>
</dbReference>
<dbReference type="SMART" id="SM00429">
    <property type="entry name" value="IPT"/>
    <property type="match status" value="1"/>
</dbReference>
<feature type="signal peptide" evidence="1">
    <location>
        <begin position="1"/>
        <end position="17"/>
    </location>
</feature>
<dbReference type="Proteomes" id="UP000593567">
    <property type="component" value="Unassembled WGS sequence"/>
</dbReference>
<evidence type="ECO:0000313" key="3">
    <source>
        <dbReference type="EMBL" id="KAF6024936.1"/>
    </source>
</evidence>
<reference evidence="3" key="1">
    <citation type="submission" date="2020-06" db="EMBL/GenBank/DDBJ databases">
        <title>Draft genome of Bugula neritina, a colonial animal packing powerful symbionts and potential medicines.</title>
        <authorList>
            <person name="Rayko M."/>
        </authorList>
    </citation>
    <scope>NUCLEOTIDE SEQUENCE [LARGE SCALE GENOMIC DNA]</scope>
    <source>
        <strain evidence="3">Kwan_BN1</strain>
    </source>
</reference>
<dbReference type="GO" id="GO:0050772">
    <property type="term" value="P:positive regulation of axonogenesis"/>
    <property type="evidence" value="ECO:0007669"/>
    <property type="project" value="TreeGrafter"/>
</dbReference>
<evidence type="ECO:0000313" key="4">
    <source>
        <dbReference type="Proteomes" id="UP000593567"/>
    </source>
</evidence>
<dbReference type="CDD" id="cd00603">
    <property type="entry name" value="IPT_PCSR"/>
    <property type="match status" value="1"/>
</dbReference>
<dbReference type="GO" id="GO:0002116">
    <property type="term" value="C:semaphorin receptor complex"/>
    <property type="evidence" value="ECO:0007669"/>
    <property type="project" value="TreeGrafter"/>
</dbReference>
<dbReference type="PANTHER" id="PTHR22625">
    <property type="entry name" value="PLEXIN"/>
    <property type="match status" value="1"/>
</dbReference>
<dbReference type="InterPro" id="IPR002049">
    <property type="entry name" value="LE_dom"/>
</dbReference>
<dbReference type="PANTHER" id="PTHR22625:SF44">
    <property type="entry name" value="PLEXIN-B"/>
    <property type="match status" value="1"/>
</dbReference>
<dbReference type="GO" id="GO:0008360">
    <property type="term" value="P:regulation of cell shape"/>
    <property type="evidence" value="ECO:0007669"/>
    <property type="project" value="TreeGrafter"/>
</dbReference>
<dbReference type="SUPFAM" id="SSF49785">
    <property type="entry name" value="Galactose-binding domain-like"/>
    <property type="match status" value="1"/>
</dbReference>
<name>A0A7J7JH78_BUGNE</name>
<comment type="caution">
    <text evidence="3">The sequence shown here is derived from an EMBL/GenBank/DDBJ whole genome shotgun (WGS) entry which is preliminary data.</text>
</comment>
<evidence type="ECO:0000256" key="1">
    <source>
        <dbReference type="SAM" id="SignalP"/>
    </source>
</evidence>
<dbReference type="InterPro" id="IPR008979">
    <property type="entry name" value="Galactose-bd-like_sf"/>
</dbReference>
<feature type="domain" description="Laminin EGF-like" evidence="2">
    <location>
        <begin position="550"/>
        <end position="583"/>
    </location>
</feature>
<protein>
    <recommendedName>
        <fullName evidence="2">Laminin EGF-like domain-containing protein</fullName>
    </recommendedName>
</protein>
<feature type="chain" id="PRO_5029681498" description="Laminin EGF-like domain-containing protein" evidence="1">
    <location>
        <begin position="18"/>
        <end position="1265"/>
    </location>
</feature>
<evidence type="ECO:0000259" key="2">
    <source>
        <dbReference type="PROSITE" id="PS01248"/>
    </source>
</evidence>
<dbReference type="OrthoDB" id="9985181at2759"/>
<dbReference type="InterPro" id="IPR031148">
    <property type="entry name" value="Plexin"/>
</dbReference>
<dbReference type="EMBL" id="VXIV02002513">
    <property type="protein sequence ID" value="KAF6024936.1"/>
    <property type="molecule type" value="Genomic_DNA"/>
</dbReference>
<dbReference type="InterPro" id="IPR002909">
    <property type="entry name" value="IPT_dom"/>
</dbReference>
<accession>A0A7J7JH78</accession>
<organism evidence="3 4">
    <name type="scientific">Bugula neritina</name>
    <name type="common">Brown bryozoan</name>
    <name type="synonym">Sertularia neritina</name>
    <dbReference type="NCBI Taxonomy" id="10212"/>
    <lineage>
        <taxon>Eukaryota</taxon>
        <taxon>Metazoa</taxon>
        <taxon>Spiralia</taxon>
        <taxon>Lophotrochozoa</taxon>
        <taxon>Bryozoa</taxon>
        <taxon>Gymnolaemata</taxon>
        <taxon>Cheilostomatida</taxon>
        <taxon>Flustrina</taxon>
        <taxon>Buguloidea</taxon>
        <taxon>Bugulidae</taxon>
        <taxon>Bugula</taxon>
    </lineage>
</organism>
<gene>
    <name evidence="3" type="ORF">EB796_016773</name>
</gene>